<dbReference type="InterPro" id="IPR043128">
    <property type="entry name" value="Rev_trsase/Diguanyl_cyclase"/>
</dbReference>
<dbReference type="Pfam" id="PF01590">
    <property type="entry name" value="GAF"/>
    <property type="match status" value="1"/>
</dbReference>
<feature type="domain" description="GGDEF" evidence="4">
    <location>
        <begin position="359"/>
        <end position="492"/>
    </location>
</feature>
<dbReference type="InterPro" id="IPR029016">
    <property type="entry name" value="GAF-like_dom_sf"/>
</dbReference>
<feature type="domain" description="PAS" evidence="2">
    <location>
        <begin position="55"/>
        <end position="87"/>
    </location>
</feature>
<comment type="catalytic activity">
    <reaction evidence="1">
        <text>3',3'-c-di-GMP + H2O = 5'-phosphoguanylyl(3'-&gt;5')guanosine + H(+)</text>
        <dbReference type="Rhea" id="RHEA:24902"/>
        <dbReference type="ChEBI" id="CHEBI:15377"/>
        <dbReference type="ChEBI" id="CHEBI:15378"/>
        <dbReference type="ChEBI" id="CHEBI:58754"/>
        <dbReference type="ChEBI" id="CHEBI:58805"/>
        <dbReference type="EC" id="3.1.4.52"/>
    </reaction>
    <physiologicalReaction direction="left-to-right" evidence="1">
        <dbReference type="Rhea" id="RHEA:24903"/>
    </physiologicalReaction>
</comment>
<evidence type="ECO:0000256" key="1">
    <source>
        <dbReference type="ARBA" id="ARBA00051114"/>
    </source>
</evidence>
<reference evidence="5 6" key="1">
    <citation type="submission" date="2016-02" db="EMBL/GenBank/DDBJ databases">
        <authorList>
            <person name="Wen L."/>
            <person name="He K."/>
            <person name="Yang H."/>
        </authorList>
    </citation>
    <scope>NUCLEOTIDE SEQUENCE [LARGE SCALE GENOMIC DNA]</scope>
    <source>
        <strain evidence="5 6">TSA40</strain>
    </source>
</reference>
<dbReference type="InterPro" id="IPR000014">
    <property type="entry name" value="PAS"/>
</dbReference>
<dbReference type="FunFam" id="3.30.70.270:FF:000001">
    <property type="entry name" value="Diguanylate cyclase domain protein"/>
    <property type="match status" value="1"/>
</dbReference>
<evidence type="ECO:0000313" key="5">
    <source>
        <dbReference type="EMBL" id="OWW19679.1"/>
    </source>
</evidence>
<dbReference type="SMART" id="SM00267">
    <property type="entry name" value="GGDEF"/>
    <property type="match status" value="1"/>
</dbReference>
<dbReference type="Pfam" id="PF00563">
    <property type="entry name" value="EAL"/>
    <property type="match status" value="1"/>
</dbReference>
<dbReference type="Gene3D" id="3.30.450.20">
    <property type="entry name" value="PAS domain"/>
    <property type="match status" value="1"/>
</dbReference>
<dbReference type="FunFam" id="3.20.20.450:FF:000001">
    <property type="entry name" value="Cyclic di-GMP phosphodiesterase yahA"/>
    <property type="match status" value="1"/>
</dbReference>
<dbReference type="InterPro" id="IPR000160">
    <property type="entry name" value="GGDEF_dom"/>
</dbReference>
<dbReference type="Gene3D" id="3.30.450.40">
    <property type="match status" value="1"/>
</dbReference>
<dbReference type="SMART" id="SM00052">
    <property type="entry name" value="EAL"/>
    <property type="match status" value="1"/>
</dbReference>
<protein>
    <recommendedName>
        <fullName evidence="7">Diguanylate cyclase</fullName>
    </recommendedName>
</protein>
<dbReference type="PROSITE" id="PS50887">
    <property type="entry name" value="GGDEF"/>
    <property type="match status" value="1"/>
</dbReference>
<dbReference type="Gene3D" id="3.30.70.270">
    <property type="match status" value="1"/>
</dbReference>
<dbReference type="Pfam" id="PF00990">
    <property type="entry name" value="GGDEF"/>
    <property type="match status" value="1"/>
</dbReference>
<dbReference type="Gene3D" id="3.20.20.450">
    <property type="entry name" value="EAL domain"/>
    <property type="match status" value="1"/>
</dbReference>
<dbReference type="GO" id="GO:0071732">
    <property type="term" value="P:cellular response to nitric oxide"/>
    <property type="evidence" value="ECO:0007669"/>
    <property type="project" value="UniProtKB-ARBA"/>
</dbReference>
<dbReference type="GO" id="GO:0071111">
    <property type="term" value="F:cyclic-guanylate-specific phosphodiesterase activity"/>
    <property type="evidence" value="ECO:0007669"/>
    <property type="project" value="UniProtKB-EC"/>
</dbReference>
<dbReference type="SUPFAM" id="SSF55073">
    <property type="entry name" value="Nucleotide cyclase"/>
    <property type="match status" value="1"/>
</dbReference>
<dbReference type="AlphaFoldDB" id="A0A254TAK2"/>
<name>A0A254TAK2_9BURK</name>
<dbReference type="PANTHER" id="PTHR44757:SF2">
    <property type="entry name" value="BIOFILM ARCHITECTURE MAINTENANCE PROTEIN MBAA"/>
    <property type="match status" value="1"/>
</dbReference>
<dbReference type="PANTHER" id="PTHR44757">
    <property type="entry name" value="DIGUANYLATE CYCLASE DGCP"/>
    <property type="match status" value="1"/>
</dbReference>
<dbReference type="InterPro" id="IPR029787">
    <property type="entry name" value="Nucleotide_cyclase"/>
</dbReference>
<dbReference type="SMART" id="SM00065">
    <property type="entry name" value="GAF"/>
    <property type="match status" value="1"/>
</dbReference>
<dbReference type="PROSITE" id="PS50112">
    <property type="entry name" value="PAS"/>
    <property type="match status" value="1"/>
</dbReference>
<keyword evidence="6" id="KW-1185">Reference proteome</keyword>
<proteinExistence type="predicted"/>
<dbReference type="CDD" id="cd01949">
    <property type="entry name" value="GGDEF"/>
    <property type="match status" value="1"/>
</dbReference>
<evidence type="ECO:0008006" key="7">
    <source>
        <dbReference type="Google" id="ProtNLM"/>
    </source>
</evidence>
<organism evidence="5 6">
    <name type="scientific">Noviherbaspirillum denitrificans</name>
    <dbReference type="NCBI Taxonomy" id="1968433"/>
    <lineage>
        <taxon>Bacteria</taxon>
        <taxon>Pseudomonadati</taxon>
        <taxon>Pseudomonadota</taxon>
        <taxon>Betaproteobacteria</taxon>
        <taxon>Burkholderiales</taxon>
        <taxon>Oxalobacteraceae</taxon>
        <taxon>Noviherbaspirillum</taxon>
    </lineage>
</organism>
<dbReference type="InterPro" id="IPR035965">
    <property type="entry name" value="PAS-like_dom_sf"/>
</dbReference>
<dbReference type="Proteomes" id="UP000197535">
    <property type="component" value="Unassembled WGS sequence"/>
</dbReference>
<dbReference type="CDD" id="cd01948">
    <property type="entry name" value="EAL"/>
    <property type="match status" value="1"/>
</dbReference>
<dbReference type="NCBIfam" id="TIGR00254">
    <property type="entry name" value="GGDEF"/>
    <property type="match status" value="1"/>
</dbReference>
<evidence type="ECO:0000259" key="2">
    <source>
        <dbReference type="PROSITE" id="PS50112"/>
    </source>
</evidence>
<evidence type="ECO:0000259" key="3">
    <source>
        <dbReference type="PROSITE" id="PS50883"/>
    </source>
</evidence>
<dbReference type="InterPro" id="IPR035919">
    <property type="entry name" value="EAL_sf"/>
</dbReference>
<evidence type="ECO:0000313" key="6">
    <source>
        <dbReference type="Proteomes" id="UP000197535"/>
    </source>
</evidence>
<dbReference type="SUPFAM" id="SSF55781">
    <property type="entry name" value="GAF domain-like"/>
    <property type="match status" value="1"/>
</dbReference>
<dbReference type="InterPro" id="IPR003018">
    <property type="entry name" value="GAF"/>
</dbReference>
<feature type="domain" description="EAL" evidence="3">
    <location>
        <begin position="501"/>
        <end position="754"/>
    </location>
</feature>
<sequence>MRARPSSGPAALPAMSADSSYLAPFDTATFLFPAEWHTFSDLLGGADTGLICLKEGVITHVNRHLLDQLGFDDTELVGRPVEFLFPETGSATEGDDIRLRTKSGKVLRFHFVANRVDALHDAGSTIWILRPESHGAQTEEAASQATPGMKRQLHYLNRLLRLSQQTNTGPEPALKIILKSSAKAIAVHQCAFWEVASDLASTRCVALYDDIRQNFSAEEPDPVFAEHFHPLLMQLVRGEQQFIVADVDQDPRAALHCEYFHARGIKALMAIPVQRGNEPAGLLIFTIRAQPRRWRKDEADFARNAAALVGRISHQAERAREDAQLRHLAHHDSLTGLPNRHFLFDQAADFFPKVTAEAKTLAAFFIDLDGFKSVNDAFGHAVGDELLKAAALRLKNVVRKDDVLVRLGGDEFMLLARNLSNMRIADDIAQQIVETMHGAFALQGRELQISASVGIAIYPFDGTDIDTLMKKADIAMYHAKSAGRDQYRMFAPQSGEGSGKRSTLEADLRRAVEEHELVHFYQPQVDLKTGKVRCVEALLRWRHPRDGIILPAIFLPLAEETGLIHDISARVMHEACDQLNEWIMQGLHGFTLAINLSASQLMDRSLMTELEDALDRTGVPSHLLEWEVKESTVMQHSSMASSLLDHVTDMQIGLSIDDFGTGYSSMAYLRRYPVRKVKIDSSFVGGLPGERDDRAITEAIISMARPLGLEVVAEGVETPQQMEFLRERGCDIAQGFFFTQPLTAEQLETWMIRH</sequence>
<dbReference type="InterPro" id="IPR052155">
    <property type="entry name" value="Biofilm_reg_signaling"/>
</dbReference>
<evidence type="ECO:0000259" key="4">
    <source>
        <dbReference type="PROSITE" id="PS50887"/>
    </source>
</evidence>
<accession>A0A254TAK2</accession>
<dbReference type="SUPFAM" id="SSF141868">
    <property type="entry name" value="EAL domain-like"/>
    <property type="match status" value="1"/>
</dbReference>
<dbReference type="InterPro" id="IPR001633">
    <property type="entry name" value="EAL_dom"/>
</dbReference>
<gene>
    <name evidence="5" type="ORF">AYR66_09360</name>
</gene>
<comment type="caution">
    <text evidence="5">The sequence shown here is derived from an EMBL/GenBank/DDBJ whole genome shotgun (WGS) entry which is preliminary data.</text>
</comment>
<dbReference type="SUPFAM" id="SSF55785">
    <property type="entry name" value="PYP-like sensor domain (PAS domain)"/>
    <property type="match status" value="1"/>
</dbReference>
<dbReference type="PROSITE" id="PS50883">
    <property type="entry name" value="EAL"/>
    <property type="match status" value="1"/>
</dbReference>
<dbReference type="EMBL" id="LSTO01000001">
    <property type="protein sequence ID" value="OWW19679.1"/>
    <property type="molecule type" value="Genomic_DNA"/>
</dbReference>